<accession>A0AAV3PA10</accession>
<evidence type="ECO:0000256" key="1">
    <source>
        <dbReference type="SAM" id="MobiDB-lite"/>
    </source>
</evidence>
<feature type="compositionally biased region" description="Basic and acidic residues" evidence="1">
    <location>
        <begin position="43"/>
        <end position="57"/>
    </location>
</feature>
<proteinExistence type="predicted"/>
<dbReference type="EMBL" id="BAABME010001228">
    <property type="protein sequence ID" value="GAA0148369.1"/>
    <property type="molecule type" value="Genomic_DNA"/>
</dbReference>
<organism evidence="2 3">
    <name type="scientific">Lithospermum erythrorhizon</name>
    <name type="common">Purple gromwell</name>
    <name type="synonym">Lithospermum officinale var. erythrorhizon</name>
    <dbReference type="NCBI Taxonomy" id="34254"/>
    <lineage>
        <taxon>Eukaryota</taxon>
        <taxon>Viridiplantae</taxon>
        <taxon>Streptophyta</taxon>
        <taxon>Embryophyta</taxon>
        <taxon>Tracheophyta</taxon>
        <taxon>Spermatophyta</taxon>
        <taxon>Magnoliopsida</taxon>
        <taxon>eudicotyledons</taxon>
        <taxon>Gunneridae</taxon>
        <taxon>Pentapetalae</taxon>
        <taxon>asterids</taxon>
        <taxon>lamiids</taxon>
        <taxon>Boraginales</taxon>
        <taxon>Boraginaceae</taxon>
        <taxon>Boraginoideae</taxon>
        <taxon>Lithospermeae</taxon>
        <taxon>Lithospermum</taxon>
    </lineage>
</organism>
<gene>
    <name evidence="2" type="ORF">LIER_07833</name>
</gene>
<dbReference type="AlphaFoldDB" id="A0AAV3PA10"/>
<keyword evidence="3" id="KW-1185">Reference proteome</keyword>
<protein>
    <submittedName>
        <fullName evidence="2">Uncharacterized protein</fullName>
    </submittedName>
</protein>
<evidence type="ECO:0000313" key="2">
    <source>
        <dbReference type="EMBL" id="GAA0148369.1"/>
    </source>
</evidence>
<evidence type="ECO:0000313" key="3">
    <source>
        <dbReference type="Proteomes" id="UP001454036"/>
    </source>
</evidence>
<dbReference type="Proteomes" id="UP001454036">
    <property type="component" value="Unassembled WGS sequence"/>
</dbReference>
<sequence length="141" mass="15686">MVMICRADICKNPHLSELETEVAGAFAFLVLSNLNANIIRDSKTTKKRKAEGIEGARKVSKKSKAPIDDEGVENEEEEPVAEPGVRDSQTLKGFRRKTAGSVVLKGHLRNYYHIHSDVLIRVPLANETPNLPEDGYTPAFW</sequence>
<feature type="compositionally biased region" description="Acidic residues" evidence="1">
    <location>
        <begin position="68"/>
        <end position="80"/>
    </location>
</feature>
<feature type="region of interest" description="Disordered" evidence="1">
    <location>
        <begin position="43"/>
        <end position="93"/>
    </location>
</feature>
<comment type="caution">
    <text evidence="2">The sequence shown here is derived from an EMBL/GenBank/DDBJ whole genome shotgun (WGS) entry which is preliminary data.</text>
</comment>
<reference evidence="2 3" key="1">
    <citation type="submission" date="2024-01" db="EMBL/GenBank/DDBJ databases">
        <title>The complete chloroplast genome sequence of Lithospermum erythrorhizon: insights into the phylogenetic relationship among Boraginaceae species and the maternal lineages of purple gromwells.</title>
        <authorList>
            <person name="Okada T."/>
            <person name="Watanabe K."/>
        </authorList>
    </citation>
    <scope>NUCLEOTIDE SEQUENCE [LARGE SCALE GENOMIC DNA]</scope>
</reference>
<name>A0AAV3PA10_LITER</name>